<dbReference type="Gene3D" id="1.20.58.1030">
    <property type="match status" value="1"/>
</dbReference>
<comment type="similarity">
    <text evidence="2 5">Belongs to the GINS1/PSF1 family.</text>
</comment>
<dbReference type="SUPFAM" id="SSF158573">
    <property type="entry name" value="GINS helical bundle-like"/>
    <property type="match status" value="1"/>
</dbReference>
<dbReference type="GO" id="GO:1902983">
    <property type="term" value="P:DNA strand elongation involved in mitotic DNA replication"/>
    <property type="evidence" value="ECO:0007669"/>
    <property type="project" value="TreeGrafter"/>
</dbReference>
<dbReference type="InterPro" id="IPR005339">
    <property type="entry name" value="GINS_Psf1"/>
</dbReference>
<dbReference type="CDD" id="cd21696">
    <property type="entry name" value="GINS_B_Psf1"/>
    <property type="match status" value="1"/>
</dbReference>
<evidence type="ECO:0000313" key="11">
    <source>
        <dbReference type="WBParaSite" id="SSLN_0000479401-mRNA-1"/>
    </source>
</evidence>
<evidence type="ECO:0000256" key="5">
    <source>
        <dbReference type="RuleBase" id="RU368085"/>
    </source>
</evidence>
<comment type="function">
    <text evidence="5">Required for correct functioning of the GINS complex, a complex that plays an essential role in the initiation of DNA replication, and progression of DNA replication forks. GINS complex seems to bind preferentially to single-stranded DNA.</text>
</comment>
<dbReference type="CDD" id="cd11710">
    <property type="entry name" value="GINS_A_psf1"/>
    <property type="match status" value="1"/>
</dbReference>
<evidence type="ECO:0000256" key="1">
    <source>
        <dbReference type="ARBA" id="ARBA00004123"/>
    </source>
</evidence>
<dbReference type="EMBL" id="UYSU01032942">
    <property type="protein sequence ID" value="VDL91024.1"/>
    <property type="molecule type" value="Genomic_DNA"/>
</dbReference>
<protein>
    <recommendedName>
        <fullName evidence="5">DNA replication complex GINS protein PSF1</fullName>
    </recommendedName>
</protein>
<dbReference type="EMBL" id="GEEE01015315">
    <property type="protein sequence ID" value="JAP47910.1"/>
    <property type="molecule type" value="Transcribed_RNA"/>
</dbReference>
<dbReference type="Pfam" id="PF05916">
    <property type="entry name" value="Sld5"/>
    <property type="match status" value="1"/>
</dbReference>
<comment type="subcellular location">
    <subcellularLocation>
        <location evidence="1 5">Nucleus</location>
    </subcellularLocation>
</comment>
<dbReference type="WBParaSite" id="SSLN_0000479401-mRNA-1">
    <property type="protein sequence ID" value="SSLN_0000479401-mRNA-1"/>
    <property type="gene ID" value="SSLN_0000479401"/>
</dbReference>
<dbReference type="GO" id="GO:0000811">
    <property type="term" value="C:GINS complex"/>
    <property type="evidence" value="ECO:0007669"/>
    <property type="project" value="UniProtKB-UniRule"/>
</dbReference>
<evidence type="ECO:0000259" key="7">
    <source>
        <dbReference type="Pfam" id="PF24997"/>
    </source>
</evidence>
<dbReference type="EMBL" id="GEEE01003475">
    <property type="protein sequence ID" value="JAP59750.1"/>
    <property type="molecule type" value="Transcribed_RNA"/>
</dbReference>
<evidence type="ECO:0000256" key="3">
    <source>
        <dbReference type="ARBA" id="ARBA00022705"/>
    </source>
</evidence>
<evidence type="ECO:0000259" key="6">
    <source>
        <dbReference type="Pfam" id="PF05916"/>
    </source>
</evidence>
<dbReference type="InterPro" id="IPR036224">
    <property type="entry name" value="GINS_bundle-like_dom_sf"/>
</dbReference>
<dbReference type="STRING" id="70667.A0A0V0J267"/>
<proteinExistence type="inferred from homology"/>
<feature type="domain" description="DNA replication complex GINS protein PSF1 C-terminal" evidence="7">
    <location>
        <begin position="158"/>
        <end position="207"/>
    </location>
</feature>
<feature type="domain" description="GINS subunit" evidence="6">
    <location>
        <begin position="71"/>
        <end position="135"/>
    </location>
</feature>
<dbReference type="PANTHER" id="PTHR12914:SF2">
    <property type="entry name" value="DNA REPLICATION COMPLEX GINS PROTEIN PSF1"/>
    <property type="match status" value="1"/>
</dbReference>
<dbReference type="Proteomes" id="UP000275846">
    <property type="component" value="Unassembled WGS sequence"/>
</dbReference>
<evidence type="ECO:0000256" key="2">
    <source>
        <dbReference type="ARBA" id="ARBA00006677"/>
    </source>
</evidence>
<name>A0A0V0J267_SCHSO</name>
<evidence type="ECO:0000313" key="9">
    <source>
        <dbReference type="EMBL" id="VDL91024.1"/>
    </source>
</evidence>
<dbReference type="PANTHER" id="PTHR12914">
    <property type="entry name" value="PARTNER OF SLD5"/>
    <property type="match status" value="1"/>
</dbReference>
<keyword evidence="3 5" id="KW-0235">DNA replication</keyword>
<gene>
    <name evidence="9" type="ORF">SSLN_LOCUS4639</name>
    <name evidence="8" type="ORF">TR99357</name>
</gene>
<sequence>MAISNVGLDLIRSLKRSTVHCLPPYEEEKVRRCIDEMKLLYEANRQDVVALRPSQSSSSCDEGSENLIQTVLIRHAVMERIKRCLLAYHHARLMRIKELRWQYNAVIPKEIRRNFSPEELKWFTNYCSSLANFMQADVTERGGAGGMDLTQSLKPPKSLVMEVRCLKDYGEFETEDGCLLNLTKGSQHLMFRSDCENLVRQGILQHIDD</sequence>
<evidence type="ECO:0000256" key="4">
    <source>
        <dbReference type="ARBA" id="ARBA00023242"/>
    </source>
</evidence>
<evidence type="ECO:0000313" key="8">
    <source>
        <dbReference type="EMBL" id="JAP59750.1"/>
    </source>
</evidence>
<reference evidence="11" key="2">
    <citation type="submission" date="2016-06" db="UniProtKB">
        <authorList>
            <consortium name="WormBaseParasite"/>
        </authorList>
    </citation>
    <scope>IDENTIFICATION</scope>
</reference>
<comment type="subunit">
    <text evidence="5">Component of the GINS complex.</text>
</comment>
<keyword evidence="4 5" id="KW-0539">Nucleus</keyword>
<keyword evidence="10" id="KW-1185">Reference proteome</keyword>
<dbReference type="Pfam" id="PF24997">
    <property type="entry name" value="PSF1_C"/>
    <property type="match status" value="1"/>
</dbReference>
<dbReference type="OrthoDB" id="10252587at2759"/>
<accession>A0A0V0J267</accession>
<dbReference type="InterPro" id="IPR056783">
    <property type="entry name" value="PSF1_C"/>
</dbReference>
<reference evidence="9 10" key="3">
    <citation type="submission" date="2018-11" db="EMBL/GenBank/DDBJ databases">
        <authorList>
            <consortium name="Pathogen Informatics"/>
        </authorList>
    </citation>
    <scope>NUCLEOTIDE SEQUENCE [LARGE SCALE GENOMIC DNA]</scope>
    <source>
        <strain evidence="9 10">NST_G2</strain>
    </source>
</reference>
<organism evidence="8">
    <name type="scientific">Schistocephalus solidus</name>
    <name type="common">Tapeworm</name>
    <dbReference type="NCBI Taxonomy" id="70667"/>
    <lineage>
        <taxon>Eukaryota</taxon>
        <taxon>Metazoa</taxon>
        <taxon>Spiralia</taxon>
        <taxon>Lophotrochozoa</taxon>
        <taxon>Platyhelminthes</taxon>
        <taxon>Cestoda</taxon>
        <taxon>Eucestoda</taxon>
        <taxon>Diphyllobothriidea</taxon>
        <taxon>Diphyllobothriidae</taxon>
        <taxon>Schistocephalus</taxon>
    </lineage>
</organism>
<reference evidence="8" key="1">
    <citation type="submission" date="2016-01" db="EMBL/GenBank/DDBJ databases">
        <title>Reference transcriptome for the parasite Schistocephalus solidus: insights into the molecular evolution of parasitism.</title>
        <authorList>
            <person name="Hebert F.O."/>
            <person name="Grambauer S."/>
            <person name="Barber I."/>
            <person name="Landry C.R."/>
            <person name="Aubin-Horth N."/>
        </authorList>
    </citation>
    <scope>NUCLEOTIDE SEQUENCE</scope>
</reference>
<evidence type="ECO:0000313" key="10">
    <source>
        <dbReference type="Proteomes" id="UP000275846"/>
    </source>
</evidence>
<dbReference type="InterPro" id="IPR021151">
    <property type="entry name" value="GINS_A"/>
</dbReference>
<dbReference type="AlphaFoldDB" id="A0A0V0J267"/>